<evidence type="ECO:0000313" key="3">
    <source>
        <dbReference type="Proteomes" id="UP000620064"/>
    </source>
</evidence>
<keyword evidence="3" id="KW-1185">Reference proteome</keyword>
<protein>
    <recommendedName>
        <fullName evidence="4">CarboxypepD_reg-like domain-containing protein</fullName>
    </recommendedName>
</protein>
<name>A0ABQ2NKX0_9FLAO</name>
<gene>
    <name evidence="2" type="ORF">GCM10010992_19720</name>
</gene>
<feature type="chain" id="PRO_5045790189" description="CarboxypepD_reg-like domain-containing protein" evidence="1">
    <location>
        <begin position="21"/>
        <end position="819"/>
    </location>
</feature>
<dbReference type="InterPro" id="IPR043741">
    <property type="entry name" value="DUF5686"/>
</dbReference>
<sequence length="819" mass="94945">MKQTLSSLFLLIFAISFSQTQLKVINSKNQKPIYNASVYCDDNLLGKTDSNGNLTFKTKCKKVDVLANNFEEKEIEVKKEMQISLKPSSEKTGNIERIVLSDKSDPKALKMLDELLKRYKENSPKALESYDFKSYSKISIDFDKDSITAYQDFIAKRNDSIKKIENRNLKKQTEKKKKDSLAENDLIGTVQNNQYFLWEKVSEYKYSQKFGEKTNIIDNRMSGFPNPIYEALALNISNLNRIPRQIRPENRKIYNYYLSDTITLENRKTFVIKFKEVNNKGKQNPRKFNGKIYVDAENFALKKIESSSKKASEGNGISVWKPINNKWFLDYENLKIRMGDQTFTTGVSKDSVKAGQKPKMNKKSFGNYLFVKNQYFDFEINKEQKSADFKGYALEVKNSDGSQLQKYRTDSLTTREKGTYVKIDSLVKKYDFDKKVSLFTNLLKGNFRYKMVDFDLTKIFNYDKYQGVRLGIGAKFNEKFSKTFSPDAYFGYGFRDHAWKYGAGLDVKLSDKRTSIFRIDYSDDVFAAGRINTTLWDNPMKLKDLAIDLHNVNFYQSKKFGASFLYDVSNSLTAKIALNHENQRALFDYQYQNLGNQFKNVSTTLSLKYSPNDKNMMTPGGKLTYEKKFPQFYLNYEMGSKIFDGELNYHRLDVLAIHQFRSKLGVTNFKFFGGISSGNSPIWKNFEITGQTDGSSEQWTSKINTPSNLGFVTMPSGTFYADKFVGLHVSQYLPFRFKTIGKTYSNIELEYKSAVGNFKNPENHQFNFRVLDHNYQEVGLIWNKFLGRRFDVGFSYRLGYYQTSEFKDNFGLQVRLGGF</sequence>
<evidence type="ECO:0000256" key="1">
    <source>
        <dbReference type="SAM" id="SignalP"/>
    </source>
</evidence>
<comment type="caution">
    <text evidence="2">The sequence shown here is derived from an EMBL/GenBank/DDBJ whole genome shotgun (WGS) entry which is preliminary data.</text>
</comment>
<reference evidence="3" key="1">
    <citation type="journal article" date="2019" name="Int. J. Syst. Evol. Microbiol.">
        <title>The Global Catalogue of Microorganisms (GCM) 10K type strain sequencing project: providing services to taxonomists for standard genome sequencing and annotation.</title>
        <authorList>
            <consortium name="The Broad Institute Genomics Platform"/>
            <consortium name="The Broad Institute Genome Sequencing Center for Infectious Disease"/>
            <person name="Wu L."/>
            <person name="Ma J."/>
        </authorList>
    </citation>
    <scope>NUCLEOTIDE SEQUENCE [LARGE SCALE GENOMIC DNA]</scope>
    <source>
        <strain evidence="3">CGMCC 1.7656</strain>
    </source>
</reference>
<proteinExistence type="predicted"/>
<dbReference type="RefSeq" id="WP_188617949.1">
    <property type="nucleotide sequence ID" value="NZ_BMLV01000004.1"/>
</dbReference>
<organism evidence="2 3">
    <name type="scientific">Cloacibacterium rupense</name>
    <dbReference type="NCBI Taxonomy" id="517423"/>
    <lineage>
        <taxon>Bacteria</taxon>
        <taxon>Pseudomonadati</taxon>
        <taxon>Bacteroidota</taxon>
        <taxon>Flavobacteriia</taxon>
        <taxon>Flavobacteriales</taxon>
        <taxon>Weeksellaceae</taxon>
    </lineage>
</organism>
<evidence type="ECO:0008006" key="4">
    <source>
        <dbReference type="Google" id="ProtNLM"/>
    </source>
</evidence>
<dbReference type="EMBL" id="BMLV01000004">
    <property type="protein sequence ID" value="GGP05053.1"/>
    <property type="molecule type" value="Genomic_DNA"/>
</dbReference>
<keyword evidence="1" id="KW-0732">Signal</keyword>
<evidence type="ECO:0000313" key="2">
    <source>
        <dbReference type="EMBL" id="GGP05053.1"/>
    </source>
</evidence>
<dbReference type="Pfam" id="PF18939">
    <property type="entry name" value="DUF5686"/>
    <property type="match status" value="1"/>
</dbReference>
<dbReference type="Proteomes" id="UP000620064">
    <property type="component" value="Unassembled WGS sequence"/>
</dbReference>
<feature type="signal peptide" evidence="1">
    <location>
        <begin position="1"/>
        <end position="20"/>
    </location>
</feature>
<accession>A0ABQ2NKX0</accession>